<accession>A0A9Q3EK56</accession>
<dbReference type="Proteomes" id="UP000765509">
    <property type="component" value="Unassembled WGS sequence"/>
</dbReference>
<evidence type="ECO:0000313" key="2">
    <source>
        <dbReference type="Proteomes" id="UP000765509"/>
    </source>
</evidence>
<evidence type="ECO:0000313" key="1">
    <source>
        <dbReference type="EMBL" id="MBW0523786.1"/>
    </source>
</evidence>
<comment type="caution">
    <text evidence="1">The sequence shown here is derived from an EMBL/GenBank/DDBJ whole genome shotgun (WGS) entry which is preliminary data.</text>
</comment>
<protein>
    <submittedName>
        <fullName evidence="1">Uncharacterized protein</fullName>
    </submittedName>
</protein>
<name>A0A9Q3EK56_9BASI</name>
<sequence length="85" mass="9496">MPTQHAFDAAYHPYARSAVLKCLPCCLPSLCLQCPPDMPPTPLTILMLVWCPRPQDETMMPPPPYLLRCLQFLCSHGATLNPPYA</sequence>
<organism evidence="1 2">
    <name type="scientific">Austropuccinia psidii MF-1</name>
    <dbReference type="NCBI Taxonomy" id="1389203"/>
    <lineage>
        <taxon>Eukaryota</taxon>
        <taxon>Fungi</taxon>
        <taxon>Dikarya</taxon>
        <taxon>Basidiomycota</taxon>
        <taxon>Pucciniomycotina</taxon>
        <taxon>Pucciniomycetes</taxon>
        <taxon>Pucciniales</taxon>
        <taxon>Sphaerophragmiaceae</taxon>
        <taxon>Austropuccinia</taxon>
    </lineage>
</organism>
<dbReference type="AlphaFoldDB" id="A0A9Q3EK56"/>
<keyword evidence="2" id="KW-1185">Reference proteome</keyword>
<gene>
    <name evidence="1" type="ORF">O181_063501</name>
</gene>
<dbReference type="EMBL" id="AVOT02030570">
    <property type="protein sequence ID" value="MBW0523786.1"/>
    <property type="molecule type" value="Genomic_DNA"/>
</dbReference>
<proteinExistence type="predicted"/>
<reference evidence="1" key="1">
    <citation type="submission" date="2021-03" db="EMBL/GenBank/DDBJ databases">
        <title>Draft genome sequence of rust myrtle Austropuccinia psidii MF-1, a brazilian biotype.</title>
        <authorList>
            <person name="Quecine M.C."/>
            <person name="Pachon D.M.R."/>
            <person name="Bonatelli M.L."/>
            <person name="Correr F.H."/>
            <person name="Franceschini L.M."/>
            <person name="Leite T.F."/>
            <person name="Margarido G.R.A."/>
            <person name="Almeida C.A."/>
            <person name="Ferrarezi J.A."/>
            <person name="Labate C.A."/>
        </authorList>
    </citation>
    <scope>NUCLEOTIDE SEQUENCE</scope>
    <source>
        <strain evidence="1">MF-1</strain>
    </source>
</reference>